<feature type="transmembrane region" description="Helical" evidence="7">
    <location>
        <begin position="235"/>
        <end position="256"/>
    </location>
</feature>
<evidence type="ECO:0000259" key="8">
    <source>
        <dbReference type="Pfam" id="PF01545"/>
    </source>
</evidence>
<proteinExistence type="predicted"/>
<feature type="domain" description="Cation efflux protein cytoplasmic" evidence="9">
    <location>
        <begin position="452"/>
        <end position="512"/>
    </location>
</feature>
<dbReference type="OrthoDB" id="78296at2759"/>
<dbReference type="Pfam" id="PF16916">
    <property type="entry name" value="ZT_dimer"/>
    <property type="match status" value="1"/>
</dbReference>
<keyword evidence="3 7" id="KW-0812">Transmembrane</keyword>
<feature type="transmembrane region" description="Helical" evidence="7">
    <location>
        <begin position="399"/>
        <end position="419"/>
    </location>
</feature>
<dbReference type="AlphaFoldDB" id="A0A5C3QRK1"/>
<evidence type="ECO:0000256" key="2">
    <source>
        <dbReference type="ARBA" id="ARBA00022448"/>
    </source>
</evidence>
<dbReference type="NCBIfam" id="TIGR01297">
    <property type="entry name" value="CDF"/>
    <property type="match status" value="1"/>
</dbReference>
<evidence type="ECO:0000256" key="6">
    <source>
        <dbReference type="SAM" id="MobiDB-lite"/>
    </source>
</evidence>
<keyword evidence="2" id="KW-0813">Transport</keyword>
<evidence type="ECO:0000256" key="3">
    <source>
        <dbReference type="ARBA" id="ARBA00022692"/>
    </source>
</evidence>
<dbReference type="Proteomes" id="UP000305067">
    <property type="component" value="Unassembled WGS sequence"/>
</dbReference>
<dbReference type="Pfam" id="PF01545">
    <property type="entry name" value="Cation_efflux"/>
    <property type="match status" value="1"/>
</dbReference>
<feature type="transmembrane region" description="Helical" evidence="7">
    <location>
        <begin position="304"/>
        <end position="322"/>
    </location>
</feature>
<name>A0A5C3QRK1_9AGAR</name>
<dbReference type="STRING" id="1884261.A0A5C3QRK1"/>
<dbReference type="InterPro" id="IPR027469">
    <property type="entry name" value="Cation_efflux_TMD_sf"/>
</dbReference>
<evidence type="ECO:0000313" key="10">
    <source>
        <dbReference type="EMBL" id="TFL03460.1"/>
    </source>
</evidence>
<evidence type="ECO:0000313" key="11">
    <source>
        <dbReference type="Proteomes" id="UP000305067"/>
    </source>
</evidence>
<dbReference type="GO" id="GO:0016020">
    <property type="term" value="C:membrane"/>
    <property type="evidence" value="ECO:0007669"/>
    <property type="project" value="UniProtKB-SubCell"/>
</dbReference>
<keyword evidence="5 7" id="KW-0472">Membrane</keyword>
<comment type="subcellular location">
    <subcellularLocation>
        <location evidence="1">Membrane</location>
        <topology evidence="1">Multi-pass membrane protein</topology>
    </subcellularLocation>
</comment>
<dbReference type="InterPro" id="IPR002524">
    <property type="entry name" value="Cation_efflux"/>
</dbReference>
<reference evidence="10 11" key="1">
    <citation type="journal article" date="2019" name="Nat. Ecol. Evol.">
        <title>Megaphylogeny resolves global patterns of mushroom evolution.</title>
        <authorList>
            <person name="Varga T."/>
            <person name="Krizsan K."/>
            <person name="Foldi C."/>
            <person name="Dima B."/>
            <person name="Sanchez-Garcia M."/>
            <person name="Sanchez-Ramirez S."/>
            <person name="Szollosi G.J."/>
            <person name="Szarkandi J.G."/>
            <person name="Papp V."/>
            <person name="Albert L."/>
            <person name="Andreopoulos W."/>
            <person name="Angelini C."/>
            <person name="Antonin V."/>
            <person name="Barry K.W."/>
            <person name="Bougher N.L."/>
            <person name="Buchanan P."/>
            <person name="Buyck B."/>
            <person name="Bense V."/>
            <person name="Catcheside P."/>
            <person name="Chovatia M."/>
            <person name="Cooper J."/>
            <person name="Damon W."/>
            <person name="Desjardin D."/>
            <person name="Finy P."/>
            <person name="Geml J."/>
            <person name="Haridas S."/>
            <person name="Hughes K."/>
            <person name="Justo A."/>
            <person name="Karasinski D."/>
            <person name="Kautmanova I."/>
            <person name="Kiss B."/>
            <person name="Kocsube S."/>
            <person name="Kotiranta H."/>
            <person name="LaButti K.M."/>
            <person name="Lechner B.E."/>
            <person name="Liimatainen K."/>
            <person name="Lipzen A."/>
            <person name="Lukacs Z."/>
            <person name="Mihaltcheva S."/>
            <person name="Morgado L.N."/>
            <person name="Niskanen T."/>
            <person name="Noordeloos M.E."/>
            <person name="Ohm R.A."/>
            <person name="Ortiz-Santana B."/>
            <person name="Ovrebo C."/>
            <person name="Racz N."/>
            <person name="Riley R."/>
            <person name="Savchenko A."/>
            <person name="Shiryaev A."/>
            <person name="Soop K."/>
            <person name="Spirin V."/>
            <person name="Szebenyi C."/>
            <person name="Tomsovsky M."/>
            <person name="Tulloss R.E."/>
            <person name="Uehling J."/>
            <person name="Grigoriev I.V."/>
            <person name="Vagvolgyi C."/>
            <person name="Papp T."/>
            <person name="Martin F.M."/>
            <person name="Miettinen O."/>
            <person name="Hibbett D.S."/>
            <person name="Nagy L.G."/>
        </authorList>
    </citation>
    <scope>NUCLEOTIDE SEQUENCE [LARGE SCALE GENOMIC DNA]</scope>
    <source>
        <strain evidence="10 11">CBS 309.79</strain>
    </source>
</reference>
<dbReference type="FunFam" id="1.20.1510.10:FF:000005">
    <property type="entry name" value="Putative Cation diffusion facilitator 1"/>
    <property type="match status" value="1"/>
</dbReference>
<evidence type="ECO:0000256" key="7">
    <source>
        <dbReference type="SAM" id="Phobius"/>
    </source>
</evidence>
<dbReference type="PANTHER" id="PTHR43840:SF12">
    <property type="entry name" value="CATION DIFFUSION FACILITATOR 1 (AFU_ORTHOLOGUE AFUA_1G14440)"/>
    <property type="match status" value="1"/>
</dbReference>
<dbReference type="GO" id="GO:0030003">
    <property type="term" value="P:intracellular monoatomic cation homeostasis"/>
    <property type="evidence" value="ECO:0007669"/>
    <property type="project" value="UniProtKB-ARBA"/>
</dbReference>
<feature type="transmembrane region" description="Helical" evidence="7">
    <location>
        <begin position="262"/>
        <end position="283"/>
    </location>
</feature>
<feature type="region of interest" description="Disordered" evidence="6">
    <location>
        <begin position="92"/>
        <end position="134"/>
    </location>
</feature>
<evidence type="ECO:0000256" key="5">
    <source>
        <dbReference type="ARBA" id="ARBA00023136"/>
    </source>
</evidence>
<dbReference type="InterPro" id="IPR058533">
    <property type="entry name" value="Cation_efflux_TM"/>
</dbReference>
<feature type="transmembrane region" description="Helical" evidence="7">
    <location>
        <begin position="342"/>
        <end position="361"/>
    </location>
</feature>
<dbReference type="InterPro" id="IPR050291">
    <property type="entry name" value="CDF_Transporter"/>
</dbReference>
<evidence type="ECO:0000256" key="1">
    <source>
        <dbReference type="ARBA" id="ARBA00004141"/>
    </source>
</evidence>
<evidence type="ECO:0000259" key="9">
    <source>
        <dbReference type="Pfam" id="PF16916"/>
    </source>
</evidence>
<gene>
    <name evidence="10" type="ORF">BDV98DRAFT_591327</name>
</gene>
<dbReference type="Gene3D" id="3.30.70.1350">
    <property type="entry name" value="Cation efflux protein, cytoplasmic domain"/>
    <property type="match status" value="1"/>
</dbReference>
<keyword evidence="4 7" id="KW-1133">Transmembrane helix</keyword>
<dbReference type="PANTHER" id="PTHR43840">
    <property type="entry name" value="MITOCHONDRIAL METAL TRANSPORTER 1-RELATED"/>
    <property type="match status" value="1"/>
</dbReference>
<keyword evidence="11" id="KW-1185">Reference proteome</keyword>
<dbReference type="SUPFAM" id="SSF160240">
    <property type="entry name" value="Cation efflux protein cytoplasmic domain-like"/>
    <property type="match status" value="1"/>
</dbReference>
<accession>A0A5C3QRK1</accession>
<protein>
    <submittedName>
        <fullName evidence="10">Uncharacterized protein</fullName>
    </submittedName>
</protein>
<feature type="domain" description="Cation efflux protein transmembrane" evidence="8">
    <location>
        <begin position="240"/>
        <end position="427"/>
    </location>
</feature>
<dbReference type="Gene3D" id="1.20.1510.10">
    <property type="entry name" value="Cation efflux protein transmembrane domain"/>
    <property type="match status" value="1"/>
</dbReference>
<dbReference type="EMBL" id="ML178820">
    <property type="protein sequence ID" value="TFL03460.1"/>
    <property type="molecule type" value="Genomic_DNA"/>
</dbReference>
<evidence type="ECO:0000256" key="4">
    <source>
        <dbReference type="ARBA" id="ARBA00022989"/>
    </source>
</evidence>
<dbReference type="InterPro" id="IPR036837">
    <property type="entry name" value="Cation_efflux_CTD_sf"/>
</dbReference>
<dbReference type="GO" id="GO:0098771">
    <property type="term" value="P:inorganic ion homeostasis"/>
    <property type="evidence" value="ECO:0007669"/>
    <property type="project" value="UniProtKB-ARBA"/>
</dbReference>
<dbReference type="SUPFAM" id="SSF161111">
    <property type="entry name" value="Cation efflux protein transmembrane domain-like"/>
    <property type="match status" value="1"/>
</dbReference>
<dbReference type="GO" id="GO:0008324">
    <property type="term" value="F:monoatomic cation transmembrane transporter activity"/>
    <property type="evidence" value="ECO:0007669"/>
    <property type="project" value="InterPro"/>
</dbReference>
<sequence>MASKMSNDELSAEEAIGVTVKSRLIPDRTVPEPMSLWQKVLGESTLPLRWFPSSSIIPPKSPCSLQLSSTKLLHNGPHGLRKRRLFQRIAQKNSGRSKRSMDPDLQQPLLPHPRRESHATEVPTYGAVADASNDVEAGRTTGASRLAYSQSGAASEDGDSGSLAGLADPYNLKAGLTTPASLATLRQRKPKRKGKELEQYHRKQNELISSLLKPMHEHTEDARIEEKAARLPIKIAVHGSLIANLSLCILQVYAAASSQSLSLIATGIDSVFDLGSNIMLYWLHEKARRMDVNKWPVGGARLETIGNIVYGSLMSAVNLVVIVESLSSLLAHETDELNEFHIPSIIAVSAALGVKFVLFLYCMSLRKSSSQVEVLWEDHRNDLWINGFGLLMSTGGSKIAWYLDPLGAITIGIGVIVAWTRTIHAQFELLAGKSAPHEFLQLLVYNAMTFSDEIKQVDTVRAYHSGPGYIVEIDVVMDGDTTLSRAHDIAQLLQDKIEVLPSVERAFVHIDHEATHTPEHRKASTPEL</sequence>
<dbReference type="InterPro" id="IPR027470">
    <property type="entry name" value="Cation_efflux_CTD"/>
</dbReference>
<organism evidence="10 11">
    <name type="scientific">Pterulicium gracile</name>
    <dbReference type="NCBI Taxonomy" id="1884261"/>
    <lineage>
        <taxon>Eukaryota</taxon>
        <taxon>Fungi</taxon>
        <taxon>Dikarya</taxon>
        <taxon>Basidiomycota</taxon>
        <taxon>Agaricomycotina</taxon>
        <taxon>Agaricomycetes</taxon>
        <taxon>Agaricomycetidae</taxon>
        <taxon>Agaricales</taxon>
        <taxon>Pleurotineae</taxon>
        <taxon>Pterulaceae</taxon>
        <taxon>Pterulicium</taxon>
    </lineage>
</organism>